<dbReference type="EMBL" id="JUIW01000004">
    <property type="protein sequence ID" value="RYJ43781.1"/>
    <property type="molecule type" value="Genomic_DNA"/>
</dbReference>
<reference evidence="2 3" key="1">
    <citation type="submission" date="2014-12" db="EMBL/GenBank/DDBJ databases">
        <title>Genome sequence of Flavobacterium beibuense RSKm HC5.</title>
        <authorList>
            <person name="Kim J.F."/>
            <person name="Song J.Y."/>
            <person name="Kwak M.-J."/>
            <person name="Lee S.-W."/>
        </authorList>
    </citation>
    <scope>NUCLEOTIDE SEQUENCE [LARGE SCALE GENOMIC DNA]</scope>
    <source>
        <strain evidence="2 3">RSKm HC5</strain>
    </source>
</reference>
<dbReference type="OrthoDB" id="86940at2"/>
<proteinExistence type="predicted"/>
<dbReference type="AlphaFoldDB" id="A0A444WD63"/>
<dbReference type="Proteomes" id="UP000289775">
    <property type="component" value="Unassembled WGS sequence"/>
</dbReference>
<organism evidence="2 3">
    <name type="scientific">Flavobacterium beibuense</name>
    <dbReference type="NCBI Taxonomy" id="657326"/>
    <lineage>
        <taxon>Bacteria</taxon>
        <taxon>Pseudomonadati</taxon>
        <taxon>Bacteroidota</taxon>
        <taxon>Flavobacteriia</taxon>
        <taxon>Flavobacteriales</taxon>
        <taxon>Flavobacteriaceae</taxon>
        <taxon>Flavobacterium</taxon>
    </lineage>
</organism>
<feature type="chain" id="PRO_5019168723" evidence="1">
    <location>
        <begin position="19"/>
        <end position="237"/>
    </location>
</feature>
<keyword evidence="1" id="KW-0732">Signal</keyword>
<evidence type="ECO:0000256" key="1">
    <source>
        <dbReference type="SAM" id="SignalP"/>
    </source>
</evidence>
<sequence length="237" mass="26696">MKKPFAFIAFLASAIAFAQSAGPVIPQQGKTTEDFVPKGWKIISSASGDLNKDKAEDIAMVIENTDPANFVTNENFGSQLLNLNPRYLLILFKDKKGYILNTLNKSFIPSQNDIESPCLEDPLAEAEEMSITKGVLSINFHTWMSCGSYGISRETFRLRYQDSRFVLIGYDLWESSRNIGDITEVSINFLTGKKSITTGEKLFDDNDNSLIQTTWEDIETNELINLANLKWPNEIEF</sequence>
<keyword evidence="3" id="KW-1185">Reference proteome</keyword>
<protein>
    <submittedName>
        <fullName evidence="2">Signal peptide protein</fullName>
    </submittedName>
</protein>
<dbReference type="RefSeq" id="WP_129750442.1">
    <property type="nucleotide sequence ID" value="NZ_JUIW01000004.1"/>
</dbReference>
<name>A0A444WD63_9FLAO</name>
<evidence type="ECO:0000313" key="3">
    <source>
        <dbReference type="Proteomes" id="UP000289775"/>
    </source>
</evidence>
<feature type="signal peptide" evidence="1">
    <location>
        <begin position="1"/>
        <end position="18"/>
    </location>
</feature>
<gene>
    <name evidence="2" type="ORF">NU09_1289</name>
</gene>
<accession>A0A444WD63</accession>
<evidence type="ECO:0000313" key="2">
    <source>
        <dbReference type="EMBL" id="RYJ43781.1"/>
    </source>
</evidence>
<comment type="caution">
    <text evidence="2">The sequence shown here is derived from an EMBL/GenBank/DDBJ whole genome shotgun (WGS) entry which is preliminary data.</text>
</comment>